<feature type="region of interest" description="Disordered" evidence="1">
    <location>
        <begin position="715"/>
        <end position="747"/>
    </location>
</feature>
<protein>
    <submittedName>
        <fullName evidence="2">Uncharacterized protein</fullName>
    </submittedName>
</protein>
<comment type="caution">
    <text evidence="2">The sequence shown here is derived from an EMBL/GenBank/DDBJ whole genome shotgun (WGS) entry which is preliminary data.</text>
</comment>
<feature type="compositionally biased region" description="Low complexity" evidence="1">
    <location>
        <begin position="247"/>
        <end position="256"/>
    </location>
</feature>
<evidence type="ECO:0000313" key="2">
    <source>
        <dbReference type="EMBL" id="GET92246.1"/>
    </source>
</evidence>
<feature type="region of interest" description="Disordered" evidence="1">
    <location>
        <begin position="304"/>
        <end position="339"/>
    </location>
</feature>
<feature type="compositionally biased region" description="Low complexity" evidence="1">
    <location>
        <begin position="47"/>
        <end position="60"/>
    </location>
</feature>
<name>A0A640KRI9_LEITA</name>
<dbReference type="OrthoDB" id="264277at2759"/>
<feature type="compositionally biased region" description="Basic residues" evidence="1">
    <location>
        <begin position="61"/>
        <end position="72"/>
    </location>
</feature>
<dbReference type="Proteomes" id="UP000419144">
    <property type="component" value="Unassembled WGS sequence"/>
</dbReference>
<dbReference type="EMBL" id="BLBS01000054">
    <property type="protein sequence ID" value="GET92246.1"/>
    <property type="molecule type" value="Genomic_DNA"/>
</dbReference>
<keyword evidence="3" id="KW-1185">Reference proteome</keyword>
<dbReference type="AlphaFoldDB" id="A0A640KRI9"/>
<feature type="region of interest" description="Disordered" evidence="1">
    <location>
        <begin position="242"/>
        <end position="277"/>
    </location>
</feature>
<proteinExistence type="predicted"/>
<evidence type="ECO:0000313" key="3">
    <source>
        <dbReference type="Proteomes" id="UP000419144"/>
    </source>
</evidence>
<dbReference type="VEuPathDB" id="TriTrypDB:LtaPh_3417200"/>
<gene>
    <name evidence="2" type="ORF">LtaPh_3417200</name>
</gene>
<accession>A0A640KRI9</accession>
<feature type="region of interest" description="Disordered" evidence="1">
    <location>
        <begin position="767"/>
        <end position="813"/>
    </location>
</feature>
<sequence length="1001" mass="107541">MQSLSATPVREAPVLVSEEASKARTIEMTAATYSEVESSPAPFTWGSESASASLSPASGNSHHRFHPIRKTFARSVAPTTKGANSSPQASNVASSPVSGTQLLSTSTGELSPLPASPSPVRDIIDFYLSSSRSPHSATQYSCSHRRECEEVELKCAADTRAGPESTSLSSSQASERFCRSLVPARAYIEDLLALTDEDGNSMPPQVETAPVMGDSSGVKHESISLSSRVVRVALDNSPVVPEMWEETSSSASTSSTRVSDGFEKAEDSQQRQRSVPVAHTHLSVASSSSPLPAELTVHPIKLRQSVENWPPSQRDHSYESEPSAPTIEEEPASSSMAVTKASSSATMLVKGTKIGLSQSSRCLTNSKGNFPHREAVERMLCFPPYMAQEEDTHMNPTDREQKDEGAKTVPAFLNASPVVSDDAAGHCSGQRRAQGSPSRVPALSARQPSHFPPSPPVDKEMQVAAPSLAGNKERLHPDAWLNEPRAGRVAVPRLTQADNDLPAVKTFLSRSASSFPLHPRRVEPPLLRYVDLQVATSEPHQPPNCPANKPTMRALLSRLYPRLSPSTRPDTDSGIVSHESRGVLQIPPSTAVVPPPRWNVSTKVHFDPLTGSMELAYAGERHSSLWHGSGNRSKNTCVGKRPVSAHRHRSTSAPAKAPLHTRTSLLRLEATKAREVAAAALREEVESPSFHPTVAPHTARLCRSKLRELKSLHSAGAGTGAAPGFPLEQASRAENSKREDVKGWQGTSGQALVSNAVVVADVSASTSDDADSVGNAQTSHSSILSPAALPGKRPSPPRVTERCGTSSSDGARMYPDVEGVQACRQATQYCPSQERKPEEKPCRQTFHHLGASSCAMWPSAEDLDFPKPPDSHVSAATSRVSASAQCNLLSSEHMKGPAITATPGFDVQLGPTAIWGDTDHASRLAVLPKATQTALQRVDLYSTTPTGALEARATASERQQRVENRLQELDVDQRRRLAMLRRLSNTRDSVTGQFFNPFKGR</sequence>
<reference evidence="2" key="1">
    <citation type="submission" date="2019-11" db="EMBL/GenBank/DDBJ databases">
        <title>Leishmania tarentolae CDS.</title>
        <authorList>
            <person name="Goto Y."/>
            <person name="Yamagishi J."/>
        </authorList>
    </citation>
    <scope>NUCLEOTIDE SEQUENCE [LARGE SCALE GENOMIC DNA]</scope>
    <source>
        <strain evidence="2">Parrot Tar II</strain>
    </source>
</reference>
<feature type="region of interest" description="Disordered" evidence="1">
    <location>
        <begin position="626"/>
        <end position="656"/>
    </location>
</feature>
<evidence type="ECO:0000256" key="1">
    <source>
        <dbReference type="SAM" id="MobiDB-lite"/>
    </source>
</evidence>
<feature type="compositionally biased region" description="Basic and acidic residues" evidence="1">
    <location>
        <begin position="260"/>
        <end position="270"/>
    </location>
</feature>
<feature type="region of interest" description="Disordered" evidence="1">
    <location>
        <begin position="420"/>
        <end position="456"/>
    </location>
</feature>
<organism evidence="2 3">
    <name type="scientific">Leishmania tarentolae</name>
    <name type="common">Sauroleishmania tarentolae</name>
    <dbReference type="NCBI Taxonomy" id="5689"/>
    <lineage>
        <taxon>Eukaryota</taxon>
        <taxon>Discoba</taxon>
        <taxon>Euglenozoa</taxon>
        <taxon>Kinetoplastea</taxon>
        <taxon>Metakinetoplastina</taxon>
        <taxon>Trypanosomatida</taxon>
        <taxon>Trypanosomatidae</taxon>
        <taxon>Leishmaniinae</taxon>
        <taxon>Leishmania</taxon>
        <taxon>lizard Leishmania</taxon>
    </lineage>
</organism>
<feature type="compositionally biased region" description="Polar residues" evidence="1">
    <location>
        <begin position="77"/>
        <end position="109"/>
    </location>
</feature>
<feature type="region of interest" description="Disordered" evidence="1">
    <location>
        <begin position="33"/>
        <end position="116"/>
    </location>
</feature>
<feature type="compositionally biased region" description="Polar residues" evidence="1">
    <location>
        <begin position="774"/>
        <end position="784"/>
    </location>
</feature>